<gene>
    <name evidence="2" type="ORF">COB67_03170</name>
</gene>
<accession>A0A2A4T9A5</accession>
<evidence type="ECO:0000259" key="1">
    <source>
        <dbReference type="Pfam" id="PF01323"/>
    </source>
</evidence>
<name>A0A2A4T9A5_9DELT</name>
<proteinExistence type="predicted"/>
<dbReference type="PANTHER" id="PTHR13887">
    <property type="entry name" value="GLUTATHIONE S-TRANSFERASE KAPPA"/>
    <property type="match status" value="1"/>
</dbReference>
<evidence type="ECO:0000313" key="3">
    <source>
        <dbReference type="Proteomes" id="UP000218113"/>
    </source>
</evidence>
<dbReference type="PANTHER" id="PTHR13887:SF41">
    <property type="entry name" value="THIOREDOXIN SUPERFAMILY PROTEIN"/>
    <property type="match status" value="1"/>
</dbReference>
<dbReference type="EMBL" id="NVSR01000009">
    <property type="protein sequence ID" value="PCI29921.1"/>
    <property type="molecule type" value="Genomic_DNA"/>
</dbReference>
<dbReference type="SUPFAM" id="SSF52833">
    <property type="entry name" value="Thioredoxin-like"/>
    <property type="match status" value="1"/>
</dbReference>
<dbReference type="InterPro" id="IPR001853">
    <property type="entry name" value="DSBA-like_thioredoxin_dom"/>
</dbReference>
<dbReference type="CDD" id="cd03024">
    <property type="entry name" value="DsbA_FrnE"/>
    <property type="match status" value="1"/>
</dbReference>
<reference evidence="3" key="1">
    <citation type="submission" date="2017-08" db="EMBL/GenBank/DDBJ databases">
        <title>A dynamic microbial community with high functional redundancy inhabits the cold, oxic subseafloor aquifer.</title>
        <authorList>
            <person name="Tully B.J."/>
            <person name="Wheat C.G."/>
            <person name="Glazer B.T."/>
            <person name="Huber J.A."/>
        </authorList>
    </citation>
    <scope>NUCLEOTIDE SEQUENCE [LARGE SCALE GENOMIC DNA]</scope>
</reference>
<dbReference type="InterPro" id="IPR036249">
    <property type="entry name" value="Thioredoxin-like_sf"/>
</dbReference>
<evidence type="ECO:0000313" key="2">
    <source>
        <dbReference type="EMBL" id="PCI29921.1"/>
    </source>
</evidence>
<dbReference type="GO" id="GO:0016491">
    <property type="term" value="F:oxidoreductase activity"/>
    <property type="evidence" value="ECO:0007669"/>
    <property type="project" value="InterPro"/>
</dbReference>
<dbReference type="AlphaFoldDB" id="A0A2A4T9A5"/>
<dbReference type="Pfam" id="PF01323">
    <property type="entry name" value="DSBA"/>
    <property type="match status" value="1"/>
</dbReference>
<sequence>MKKLSIDIMFDTVCPWCWIGKKNLSNALSQLDNTEVTISHHPFILNETIPEQGVNLATYLSERYGQDFQTIFAGPIQAGKAVGLNFNLKETMLYPNSILSHKLIKLTQGAGKEAMIEDLYQSYFEAGLDIGKVDVLLKIAEKHGLNREKVEAFLANQEAEDSILERSRQTRELGVSSVPTICLNDKILISANQPDLLAQLQKAAAE</sequence>
<dbReference type="Gene3D" id="3.40.30.10">
    <property type="entry name" value="Glutaredoxin"/>
    <property type="match status" value="1"/>
</dbReference>
<comment type="caution">
    <text evidence="2">The sequence shown here is derived from an EMBL/GenBank/DDBJ whole genome shotgun (WGS) entry which is preliminary data.</text>
</comment>
<feature type="domain" description="DSBA-like thioredoxin" evidence="1">
    <location>
        <begin position="6"/>
        <end position="199"/>
    </location>
</feature>
<organism evidence="2 3">
    <name type="scientific">SAR324 cluster bacterium</name>
    <dbReference type="NCBI Taxonomy" id="2024889"/>
    <lineage>
        <taxon>Bacteria</taxon>
        <taxon>Deltaproteobacteria</taxon>
        <taxon>SAR324 cluster</taxon>
    </lineage>
</organism>
<protein>
    <recommendedName>
        <fullName evidence="1">DSBA-like thioredoxin domain-containing protein</fullName>
    </recommendedName>
</protein>
<dbReference type="Proteomes" id="UP000218113">
    <property type="component" value="Unassembled WGS sequence"/>
</dbReference>